<reference evidence="1 2" key="1">
    <citation type="journal article" date="2022" name="G3 (Bethesda)">
        <title>Whole-genome sequence and methylome profiling of the almond [Prunus dulcis (Mill.) D.A. Webb] cultivar 'Nonpareil'.</title>
        <authorList>
            <person name="D'Amico-Willman K.M."/>
            <person name="Ouma W.Z."/>
            <person name="Meulia T."/>
            <person name="Sideli G.M."/>
            <person name="Gradziel T.M."/>
            <person name="Fresnedo-Ramirez J."/>
        </authorList>
    </citation>
    <scope>NUCLEOTIDE SEQUENCE [LARGE SCALE GENOMIC DNA]</scope>
    <source>
        <strain evidence="1">Clone GOH B32 T37-40</strain>
    </source>
</reference>
<name>A0AAD4WGA9_PRUDU</name>
<evidence type="ECO:0000313" key="2">
    <source>
        <dbReference type="Proteomes" id="UP001054821"/>
    </source>
</evidence>
<gene>
    <name evidence="1" type="ORF">L3X38_010839</name>
</gene>
<evidence type="ECO:0000313" key="1">
    <source>
        <dbReference type="EMBL" id="KAI5342963.1"/>
    </source>
</evidence>
<accession>A0AAD4WGA9</accession>
<dbReference type="EMBL" id="JAJFAZ020000002">
    <property type="protein sequence ID" value="KAI5342963.1"/>
    <property type="molecule type" value="Genomic_DNA"/>
</dbReference>
<keyword evidence="2" id="KW-1185">Reference proteome</keyword>
<dbReference type="AlphaFoldDB" id="A0AAD4WGA9"/>
<comment type="caution">
    <text evidence="1">The sequence shown here is derived from an EMBL/GenBank/DDBJ whole genome shotgun (WGS) entry which is preliminary data.</text>
</comment>
<protein>
    <submittedName>
        <fullName evidence="1">Uncharacterized protein</fullName>
    </submittedName>
</protein>
<sequence>MVAGYLARLHSAARNRTISCKFLLAVQKVLAKILRQDYFGKSWQSFLGRVTSASCAYLEGLAESYQSVGALWRNLEPFADLASPSAGCFGQGWRSSSWSSAGGLAVRQRLGDGIVVPWLATSAG</sequence>
<organism evidence="1 2">
    <name type="scientific">Prunus dulcis</name>
    <name type="common">Almond</name>
    <name type="synonym">Amygdalus dulcis</name>
    <dbReference type="NCBI Taxonomy" id="3755"/>
    <lineage>
        <taxon>Eukaryota</taxon>
        <taxon>Viridiplantae</taxon>
        <taxon>Streptophyta</taxon>
        <taxon>Embryophyta</taxon>
        <taxon>Tracheophyta</taxon>
        <taxon>Spermatophyta</taxon>
        <taxon>Magnoliopsida</taxon>
        <taxon>eudicotyledons</taxon>
        <taxon>Gunneridae</taxon>
        <taxon>Pentapetalae</taxon>
        <taxon>rosids</taxon>
        <taxon>fabids</taxon>
        <taxon>Rosales</taxon>
        <taxon>Rosaceae</taxon>
        <taxon>Amygdaloideae</taxon>
        <taxon>Amygdaleae</taxon>
        <taxon>Prunus</taxon>
    </lineage>
</organism>
<proteinExistence type="predicted"/>
<dbReference type="Proteomes" id="UP001054821">
    <property type="component" value="Chromosome 2"/>
</dbReference>